<keyword evidence="2" id="KW-1185">Reference proteome</keyword>
<accession>A0A0F3GYJ9</accession>
<dbReference type="Proteomes" id="UP000033423">
    <property type="component" value="Unassembled WGS sequence"/>
</dbReference>
<dbReference type="AlphaFoldDB" id="A0A0F3GYJ9"/>
<protein>
    <submittedName>
        <fullName evidence="1">ATPase</fullName>
    </submittedName>
</protein>
<reference evidence="1 2" key="1">
    <citation type="submission" date="2015-02" db="EMBL/GenBank/DDBJ databases">
        <title>Single-cell genomics of uncultivated deep-branching MTB reveals a conserved set of magnetosome genes.</title>
        <authorList>
            <person name="Kolinko S."/>
            <person name="Richter M."/>
            <person name="Glockner F.O."/>
            <person name="Brachmann A."/>
            <person name="Schuler D."/>
        </authorList>
    </citation>
    <scope>NUCLEOTIDE SEQUENCE [LARGE SCALE GENOMIC DNA]</scope>
    <source>
        <strain evidence="1">TM-1</strain>
    </source>
</reference>
<organism evidence="1 2">
    <name type="scientific">Candidatus Magnetobacterium bavaricum</name>
    <dbReference type="NCBI Taxonomy" id="29290"/>
    <lineage>
        <taxon>Bacteria</taxon>
        <taxon>Pseudomonadati</taxon>
        <taxon>Nitrospirota</taxon>
        <taxon>Thermodesulfovibrionia</taxon>
        <taxon>Thermodesulfovibrionales</taxon>
        <taxon>Candidatus Magnetobacteriaceae</taxon>
        <taxon>Candidatus Magnetobacterium</taxon>
    </lineage>
</organism>
<name>A0A0F3GYJ9_9BACT</name>
<sequence>MRLFTKSDIVFNIDELWCNYLYYNGIIDSETIMDESGQEETICRFTCPFVQKRLYSALTGELIDEAPLVPALGILDTLADVFGPERLNLPALLQRYKDYLRRLSAKGINPWQGQPRRADLHYTEAVGHFHLYAWLQAAVGRRCIISPEFPTGNGKVDLHLRCGKVEGIIEVKSLANISTLTSDKEQAAGYADSLGKDSVTIALFVPSDDEKVHEQISGEGLVGQVRVTVVSIGWAI</sequence>
<evidence type="ECO:0000313" key="1">
    <source>
        <dbReference type="EMBL" id="KJU86986.1"/>
    </source>
</evidence>
<dbReference type="EMBL" id="LACI01000372">
    <property type="protein sequence ID" value="KJU86986.1"/>
    <property type="molecule type" value="Genomic_DNA"/>
</dbReference>
<proteinExistence type="predicted"/>
<gene>
    <name evidence="1" type="ORF">MBAV_000823</name>
</gene>
<comment type="caution">
    <text evidence="1">The sequence shown here is derived from an EMBL/GenBank/DDBJ whole genome shotgun (WGS) entry which is preliminary data.</text>
</comment>
<evidence type="ECO:0000313" key="2">
    <source>
        <dbReference type="Proteomes" id="UP000033423"/>
    </source>
</evidence>